<evidence type="ECO:0000256" key="4">
    <source>
        <dbReference type="ARBA" id="ARBA00023125"/>
    </source>
</evidence>
<proteinExistence type="predicted"/>
<keyword evidence="2" id="KW-0902">Two-component regulatory system</keyword>
<dbReference type="SUPFAM" id="SSF52172">
    <property type="entry name" value="CheY-like"/>
    <property type="match status" value="1"/>
</dbReference>
<sequence>MPRGSGAMDDERQTILVVDDDAGIRDAIGESLRGHGYRVLDAPEVRSMERILAAEPIDLILLDVLMPGENGLTACERLARAPHPPVVMLSALDTPPARIAGLNAGADYYVGKPSSPGELLAVVKAMLRRGSRVPGQGFRAYRVGFRGWVADFSAHELRDPEGVLVHLTDGELFMLKAFIERPRRVLTRDQLLNAARGPDSDAFDRAVDVQVSRLRRKLRGPGDALIRTIRNEGYMFVPATQRL</sequence>
<dbReference type="SUPFAM" id="SSF46894">
    <property type="entry name" value="C-terminal effector domain of the bipartite response regulators"/>
    <property type="match status" value="1"/>
</dbReference>
<dbReference type="Pfam" id="PF00072">
    <property type="entry name" value="Response_reg"/>
    <property type="match status" value="1"/>
</dbReference>
<feature type="domain" description="Response regulatory" evidence="8">
    <location>
        <begin position="14"/>
        <end position="127"/>
    </location>
</feature>
<keyword evidence="5" id="KW-0804">Transcription</keyword>
<feature type="modified residue" description="4-aspartylphosphate" evidence="6">
    <location>
        <position position="63"/>
    </location>
</feature>
<dbReference type="CDD" id="cd00383">
    <property type="entry name" value="trans_reg_C"/>
    <property type="match status" value="1"/>
</dbReference>
<dbReference type="Gene3D" id="6.10.250.690">
    <property type="match status" value="1"/>
</dbReference>
<dbReference type="InterPro" id="IPR039420">
    <property type="entry name" value="WalR-like"/>
</dbReference>
<dbReference type="AlphaFoldDB" id="A0A437MNS7"/>
<dbReference type="EMBL" id="SACL01000001">
    <property type="protein sequence ID" value="RVT99286.1"/>
    <property type="molecule type" value="Genomic_DNA"/>
</dbReference>
<dbReference type="Proteomes" id="UP000282957">
    <property type="component" value="Unassembled WGS sequence"/>
</dbReference>
<dbReference type="GO" id="GO:0032993">
    <property type="term" value="C:protein-DNA complex"/>
    <property type="evidence" value="ECO:0007669"/>
    <property type="project" value="TreeGrafter"/>
</dbReference>
<keyword evidence="1 6" id="KW-0597">Phosphoprotein</keyword>
<dbReference type="InterPro" id="IPR036388">
    <property type="entry name" value="WH-like_DNA-bd_sf"/>
</dbReference>
<dbReference type="OrthoDB" id="2181430at2"/>
<name>A0A437MNS7_9PROT</name>
<evidence type="ECO:0000313" key="11">
    <source>
        <dbReference type="Proteomes" id="UP000282957"/>
    </source>
</evidence>
<feature type="domain" description="OmpR/PhoB-type" evidence="9">
    <location>
        <begin position="138"/>
        <end position="238"/>
    </location>
</feature>
<dbReference type="PROSITE" id="PS51755">
    <property type="entry name" value="OMPR_PHOB"/>
    <property type="match status" value="1"/>
</dbReference>
<protein>
    <submittedName>
        <fullName evidence="10">Response regulator transcription factor</fullName>
    </submittedName>
</protein>
<dbReference type="PROSITE" id="PS50110">
    <property type="entry name" value="RESPONSE_REGULATORY"/>
    <property type="match status" value="1"/>
</dbReference>
<reference evidence="10 11" key="1">
    <citation type="submission" date="2019-01" db="EMBL/GenBank/DDBJ databases">
        <authorList>
            <person name="Chen W.-M."/>
        </authorList>
    </citation>
    <scope>NUCLEOTIDE SEQUENCE [LARGE SCALE GENOMIC DNA]</scope>
    <source>
        <strain evidence="10 11">CCP-6</strain>
    </source>
</reference>
<dbReference type="CDD" id="cd17574">
    <property type="entry name" value="REC_OmpR"/>
    <property type="match status" value="1"/>
</dbReference>
<dbReference type="GO" id="GO:0000976">
    <property type="term" value="F:transcription cis-regulatory region binding"/>
    <property type="evidence" value="ECO:0007669"/>
    <property type="project" value="TreeGrafter"/>
</dbReference>
<evidence type="ECO:0000256" key="2">
    <source>
        <dbReference type="ARBA" id="ARBA00023012"/>
    </source>
</evidence>
<comment type="caution">
    <text evidence="10">The sequence shown here is derived from an EMBL/GenBank/DDBJ whole genome shotgun (WGS) entry which is preliminary data.</text>
</comment>
<keyword evidence="4 7" id="KW-0238">DNA-binding</keyword>
<keyword evidence="11" id="KW-1185">Reference proteome</keyword>
<evidence type="ECO:0000313" key="10">
    <source>
        <dbReference type="EMBL" id="RVT99286.1"/>
    </source>
</evidence>
<dbReference type="PANTHER" id="PTHR48111:SF4">
    <property type="entry name" value="DNA-BINDING DUAL TRANSCRIPTIONAL REGULATOR OMPR"/>
    <property type="match status" value="1"/>
</dbReference>
<dbReference type="GO" id="GO:0000156">
    <property type="term" value="F:phosphorelay response regulator activity"/>
    <property type="evidence" value="ECO:0007669"/>
    <property type="project" value="TreeGrafter"/>
</dbReference>
<dbReference type="InterPro" id="IPR001789">
    <property type="entry name" value="Sig_transdc_resp-reg_receiver"/>
</dbReference>
<evidence type="ECO:0000256" key="1">
    <source>
        <dbReference type="ARBA" id="ARBA00022553"/>
    </source>
</evidence>
<gene>
    <name evidence="10" type="ORF">EOD42_04100</name>
</gene>
<evidence type="ECO:0000256" key="5">
    <source>
        <dbReference type="ARBA" id="ARBA00023163"/>
    </source>
</evidence>
<dbReference type="GO" id="GO:0005829">
    <property type="term" value="C:cytosol"/>
    <property type="evidence" value="ECO:0007669"/>
    <property type="project" value="TreeGrafter"/>
</dbReference>
<dbReference type="Pfam" id="PF00486">
    <property type="entry name" value="Trans_reg_C"/>
    <property type="match status" value="1"/>
</dbReference>
<dbReference type="InterPro" id="IPR011006">
    <property type="entry name" value="CheY-like_superfamily"/>
</dbReference>
<evidence type="ECO:0000259" key="8">
    <source>
        <dbReference type="PROSITE" id="PS50110"/>
    </source>
</evidence>
<feature type="DNA-binding region" description="OmpR/PhoB-type" evidence="7">
    <location>
        <begin position="138"/>
        <end position="238"/>
    </location>
</feature>
<dbReference type="InterPro" id="IPR016032">
    <property type="entry name" value="Sig_transdc_resp-reg_C-effctor"/>
</dbReference>
<dbReference type="Gene3D" id="3.40.50.2300">
    <property type="match status" value="1"/>
</dbReference>
<evidence type="ECO:0000259" key="9">
    <source>
        <dbReference type="PROSITE" id="PS51755"/>
    </source>
</evidence>
<accession>A0A437MNS7</accession>
<evidence type="ECO:0000256" key="7">
    <source>
        <dbReference type="PROSITE-ProRule" id="PRU01091"/>
    </source>
</evidence>
<dbReference type="SMART" id="SM00862">
    <property type="entry name" value="Trans_reg_C"/>
    <property type="match status" value="1"/>
</dbReference>
<keyword evidence="3" id="KW-0805">Transcription regulation</keyword>
<dbReference type="SMART" id="SM00448">
    <property type="entry name" value="REC"/>
    <property type="match status" value="1"/>
</dbReference>
<evidence type="ECO:0000256" key="3">
    <source>
        <dbReference type="ARBA" id="ARBA00023015"/>
    </source>
</evidence>
<evidence type="ECO:0000256" key="6">
    <source>
        <dbReference type="PROSITE-ProRule" id="PRU00169"/>
    </source>
</evidence>
<dbReference type="Gene3D" id="1.10.10.10">
    <property type="entry name" value="Winged helix-like DNA-binding domain superfamily/Winged helix DNA-binding domain"/>
    <property type="match status" value="1"/>
</dbReference>
<dbReference type="PANTHER" id="PTHR48111">
    <property type="entry name" value="REGULATOR OF RPOS"/>
    <property type="match status" value="1"/>
</dbReference>
<dbReference type="GO" id="GO:0006355">
    <property type="term" value="P:regulation of DNA-templated transcription"/>
    <property type="evidence" value="ECO:0007669"/>
    <property type="project" value="InterPro"/>
</dbReference>
<dbReference type="InterPro" id="IPR001867">
    <property type="entry name" value="OmpR/PhoB-type_DNA-bd"/>
</dbReference>
<organism evidence="10 11">
    <name type="scientific">Rhodovarius crocodyli</name>
    <dbReference type="NCBI Taxonomy" id="1979269"/>
    <lineage>
        <taxon>Bacteria</taxon>
        <taxon>Pseudomonadati</taxon>
        <taxon>Pseudomonadota</taxon>
        <taxon>Alphaproteobacteria</taxon>
        <taxon>Acetobacterales</taxon>
        <taxon>Roseomonadaceae</taxon>
        <taxon>Rhodovarius</taxon>
    </lineage>
</organism>